<accession>A0A7G2EQX8</accession>
<feature type="domain" description="TLC" evidence="13">
    <location>
        <begin position="35"/>
        <end position="241"/>
    </location>
</feature>
<evidence type="ECO:0000256" key="12">
    <source>
        <dbReference type="SAM" id="Phobius"/>
    </source>
</evidence>
<keyword evidence="9" id="KW-0496">Mitochondrion</keyword>
<evidence type="ECO:0000256" key="1">
    <source>
        <dbReference type="ARBA" id="ARBA00004140"/>
    </source>
</evidence>
<dbReference type="Pfam" id="PF03798">
    <property type="entry name" value="TRAM_LAG1_CLN8"/>
    <property type="match status" value="1"/>
</dbReference>
<comment type="subunit">
    <text evidence="4">Component of a prohibitin multimeric complex in mitochondrial membranes.</text>
</comment>
<feature type="transmembrane region" description="Helical" evidence="12">
    <location>
        <begin position="12"/>
        <end position="29"/>
    </location>
</feature>
<dbReference type="SUPFAM" id="SSF101941">
    <property type="entry name" value="NAC domain"/>
    <property type="match status" value="1"/>
</dbReference>
<dbReference type="GO" id="GO:0005743">
    <property type="term" value="C:mitochondrial inner membrane"/>
    <property type="evidence" value="ECO:0007669"/>
    <property type="project" value="UniProtKB-SubCell"/>
</dbReference>
<evidence type="ECO:0000256" key="10">
    <source>
        <dbReference type="ARBA" id="ARBA00023136"/>
    </source>
</evidence>
<dbReference type="SUPFAM" id="SSF117892">
    <property type="entry name" value="Band 7/SPFH domain"/>
    <property type="match status" value="1"/>
</dbReference>
<organism evidence="14 15">
    <name type="scientific">Arabidopsis thaliana</name>
    <name type="common">Mouse-ear cress</name>
    <dbReference type="NCBI Taxonomy" id="3702"/>
    <lineage>
        <taxon>Eukaryota</taxon>
        <taxon>Viridiplantae</taxon>
        <taxon>Streptophyta</taxon>
        <taxon>Embryophyta</taxon>
        <taxon>Tracheophyta</taxon>
        <taxon>Spermatophyta</taxon>
        <taxon>Magnoliopsida</taxon>
        <taxon>eudicotyledons</taxon>
        <taxon>Gunneridae</taxon>
        <taxon>Pentapetalae</taxon>
        <taxon>rosids</taxon>
        <taxon>malvids</taxon>
        <taxon>Brassicales</taxon>
        <taxon>Brassicaceae</taxon>
        <taxon>Camelineae</taxon>
        <taxon>Arabidopsis</taxon>
    </lineage>
</organism>
<gene>
    <name evidence="14" type="ORF">AT9943_LOCUS12188</name>
</gene>
<dbReference type="Pfam" id="PF01145">
    <property type="entry name" value="Band_7"/>
    <property type="match status" value="1"/>
</dbReference>
<dbReference type="InterPro" id="IPR000163">
    <property type="entry name" value="Prohibitin"/>
</dbReference>
<keyword evidence="7" id="KW-0735">Signal-anchor</keyword>
<evidence type="ECO:0000256" key="2">
    <source>
        <dbReference type="ARBA" id="ARBA00004141"/>
    </source>
</evidence>
<dbReference type="PANTHER" id="PTHR23222:SF0">
    <property type="entry name" value="PROHIBITIN 1"/>
    <property type="match status" value="1"/>
</dbReference>
<comment type="subcellular location">
    <subcellularLocation>
        <location evidence="2">Membrane</location>
        <topology evidence="2">Multi-pass membrane protein</topology>
    </subcellularLocation>
    <subcellularLocation>
        <location evidence="1">Mitochondrion inner membrane</location>
        <topology evidence="1">Single-pass type II membrane protein</topology>
    </subcellularLocation>
</comment>
<dbReference type="PANTHER" id="PTHR23222">
    <property type="entry name" value="PROHIBITIN"/>
    <property type="match status" value="1"/>
</dbReference>
<keyword evidence="6" id="KW-0999">Mitochondrion inner membrane</keyword>
<dbReference type="CDD" id="cd03401">
    <property type="entry name" value="SPFH_prohibitin"/>
    <property type="match status" value="1"/>
</dbReference>
<dbReference type="Gene3D" id="3.30.479.30">
    <property type="entry name" value="Band 7 domain"/>
    <property type="match status" value="1"/>
</dbReference>
<keyword evidence="10 11" id="KW-0472">Membrane</keyword>
<dbReference type="SMART" id="SM00244">
    <property type="entry name" value="PHB"/>
    <property type="match status" value="1"/>
</dbReference>
<dbReference type="GO" id="GO:0003677">
    <property type="term" value="F:DNA binding"/>
    <property type="evidence" value="ECO:0007669"/>
    <property type="project" value="InterPro"/>
</dbReference>
<evidence type="ECO:0000313" key="15">
    <source>
        <dbReference type="Proteomes" id="UP000516314"/>
    </source>
</evidence>
<feature type="transmembrane region" description="Helical" evidence="12">
    <location>
        <begin position="210"/>
        <end position="237"/>
    </location>
</feature>
<keyword evidence="8 12" id="KW-1133">Transmembrane helix</keyword>
<reference evidence="14 15" key="1">
    <citation type="submission" date="2020-09" db="EMBL/GenBank/DDBJ databases">
        <authorList>
            <person name="Ashkenazy H."/>
        </authorList>
    </citation>
    <scope>NUCLEOTIDE SEQUENCE [LARGE SCALE GENOMIC DNA]</scope>
    <source>
        <strain evidence="15">cv. Cdm-0</strain>
    </source>
</reference>
<dbReference type="Proteomes" id="UP000516314">
    <property type="component" value="Chromosome 3"/>
</dbReference>
<evidence type="ECO:0000256" key="11">
    <source>
        <dbReference type="PROSITE-ProRule" id="PRU00205"/>
    </source>
</evidence>
<feature type="transmembrane region" description="Helical" evidence="12">
    <location>
        <begin position="113"/>
        <end position="139"/>
    </location>
</feature>
<evidence type="ECO:0000259" key="13">
    <source>
        <dbReference type="PROSITE" id="PS50922"/>
    </source>
</evidence>
<evidence type="ECO:0000313" key="14">
    <source>
        <dbReference type="EMBL" id="CAD5324284.1"/>
    </source>
</evidence>
<evidence type="ECO:0000256" key="5">
    <source>
        <dbReference type="ARBA" id="ARBA00022692"/>
    </source>
</evidence>
<evidence type="ECO:0000256" key="4">
    <source>
        <dbReference type="ARBA" id="ARBA00011786"/>
    </source>
</evidence>
<dbReference type="SMART" id="SM00724">
    <property type="entry name" value="TLC"/>
    <property type="match status" value="1"/>
</dbReference>
<dbReference type="InterPro" id="IPR006634">
    <property type="entry name" value="TLC-dom"/>
</dbReference>
<evidence type="ECO:0000256" key="6">
    <source>
        <dbReference type="ARBA" id="ARBA00022792"/>
    </source>
</evidence>
<comment type="similarity">
    <text evidence="3">Belongs to the prohibitin family.</text>
</comment>
<protein>
    <submittedName>
        <fullName evidence="14">(thale cress) hypothetical protein</fullName>
    </submittedName>
</protein>
<evidence type="ECO:0000256" key="3">
    <source>
        <dbReference type="ARBA" id="ARBA00009658"/>
    </source>
</evidence>
<dbReference type="PROSITE" id="PS50922">
    <property type="entry name" value="TLC"/>
    <property type="match status" value="1"/>
</dbReference>
<name>A0A7G2EQX8_ARATH</name>
<dbReference type="GO" id="GO:0006355">
    <property type="term" value="P:regulation of DNA-templated transcription"/>
    <property type="evidence" value="ECO:0007669"/>
    <property type="project" value="InterPro"/>
</dbReference>
<evidence type="ECO:0000256" key="9">
    <source>
        <dbReference type="ARBA" id="ARBA00023128"/>
    </source>
</evidence>
<dbReference type="EMBL" id="LR881468">
    <property type="protein sequence ID" value="CAD5324284.1"/>
    <property type="molecule type" value="Genomic_DNA"/>
</dbReference>
<dbReference type="PRINTS" id="PR00679">
    <property type="entry name" value="PROHIBITIN"/>
</dbReference>
<feature type="transmembrane region" description="Helical" evidence="12">
    <location>
        <begin position="41"/>
        <end position="62"/>
    </location>
</feature>
<feature type="transmembrane region" description="Helical" evidence="12">
    <location>
        <begin position="175"/>
        <end position="198"/>
    </location>
</feature>
<sequence>MEPITYSKDLPLFFSIFIFVYLLGYLFIFKKWTPETRPLASSCLISLLHGVSAVVLATNALLSDPNRGFSSVNTQSQNSILDFSSAYFLADLVHLAVFPSPAGGDSLFAAHHLAVLFVFLTCRYMVAHGACALLALLVVAEATSACQNTWTLADARGKDAPLAVSLHRFVTVPFYASYSVCRCVLAPLLIVKMTWFYVSGGADDVIPRWVWVSWTVVIVTAVTVSILWIWNLWVLFFQERYSKFTKKVAKGEMETLLCNKLFICFQTWTKMGKCGKRMNRRDNGGYWRSTTLENNQNGVKEGWLMHEHWLKSSDDINNYELGNYAMCKIYLSPHAAKKKKTHDEEIDDLVQFVEAALDVSFYLLLLSKVREKKMGSQQVAISFLTNLAKAAFGLGVAATALNSSLYTVDGGERAVLFDRFRGVLDQTVGEGTHFLIPYLQTPHIYDIRTKPHTFSSKSGTKDLQMVNLTLRVLFRPEVSRLPYIFQTLGLEYDEKVLPSIGNEVLKAVVANFNADQLLTERPQVSALVRDALIKRAREFNIELDDIAITHLSYGAEFSRAVEAKQVAQQEAERSKFVVMKADQERRAAVIRAEGESEAAQLISDATAKAGMGLIELRRIEASREVAATLARSPNVAYLPGGQSMLFNLNPGR</sequence>
<dbReference type="FunFam" id="3.30.479.30:FF:000001">
    <property type="entry name" value="Prohibitin 2"/>
    <property type="match status" value="1"/>
</dbReference>
<dbReference type="InterPro" id="IPR001107">
    <property type="entry name" value="Band_7"/>
</dbReference>
<dbReference type="AlphaFoldDB" id="A0A7G2EQX8"/>
<dbReference type="InterPro" id="IPR036093">
    <property type="entry name" value="NAC_dom_sf"/>
</dbReference>
<dbReference type="InterPro" id="IPR036013">
    <property type="entry name" value="Band_7/SPFH_dom_sf"/>
</dbReference>
<evidence type="ECO:0000256" key="8">
    <source>
        <dbReference type="ARBA" id="ARBA00022989"/>
    </source>
</evidence>
<evidence type="ECO:0000256" key="7">
    <source>
        <dbReference type="ARBA" id="ARBA00022968"/>
    </source>
</evidence>
<keyword evidence="5 11" id="KW-0812">Transmembrane</keyword>
<proteinExistence type="inferred from homology"/>